<dbReference type="GeneTree" id="ENSGT01150000286950"/>
<evidence type="ECO:0000256" key="2">
    <source>
        <dbReference type="ARBA" id="ARBA00022723"/>
    </source>
</evidence>
<dbReference type="Pfam" id="PF00622">
    <property type="entry name" value="SPRY"/>
    <property type="match status" value="1"/>
</dbReference>
<reference evidence="10" key="2">
    <citation type="submission" date="2025-08" db="UniProtKB">
        <authorList>
            <consortium name="Ensembl"/>
        </authorList>
    </citation>
    <scope>IDENTIFICATION</scope>
</reference>
<dbReference type="GO" id="GO:0045087">
    <property type="term" value="P:innate immune response"/>
    <property type="evidence" value="ECO:0007669"/>
    <property type="project" value="UniProtKB-KW"/>
</dbReference>
<dbReference type="GO" id="GO:0005737">
    <property type="term" value="C:cytoplasm"/>
    <property type="evidence" value="ECO:0007669"/>
    <property type="project" value="UniProtKB-ARBA"/>
</dbReference>
<dbReference type="PROSITE" id="PS50089">
    <property type="entry name" value="ZF_RING_2"/>
    <property type="match status" value="1"/>
</dbReference>
<evidence type="ECO:0000256" key="7">
    <source>
        <dbReference type="SAM" id="Coils"/>
    </source>
</evidence>
<dbReference type="InterPro" id="IPR013083">
    <property type="entry name" value="Znf_RING/FYVE/PHD"/>
</dbReference>
<feature type="domain" description="B30.2/SPRY" evidence="9">
    <location>
        <begin position="301"/>
        <end position="495"/>
    </location>
</feature>
<name>A0A8C4TN01_ERPCA</name>
<dbReference type="PRINTS" id="PR01407">
    <property type="entry name" value="BUTYPHLNCDUF"/>
</dbReference>
<sequence length="495" mass="57058">MDSGQDEFTCTVCLDTLTDPVTLHCGHSFCLKCLTDYWDQSQECICPQCRHIFIPRPELHRNNVLDEVIKKLKKTEISPPPAGPGDVKCDVCTGKKFRAVKSCLTCTLSFCQTHLWPHCNKDALKDHKLINPDGHLMKTLCTKDQKCLEFFCKSDEVCAHILQEVQESEESFTNLICYIKEMQKIVTWKIREQEMSKVDRAQKIMKQLEKEMEELRRRDTEMTKLLETDDCKVTTRDYFHKLLWSLFLQSIWFATLKFYIHFFSLIQACSSLDVFLKDKATLKVTVPALVSCENMRKEILYVKEKISSLAFCSLLSDSCPLTLDPSTGHRHLTFSEVNRKVTCHWKQSQCSFHPDRFDFWPQVLCGQALSGTRFYWEVEWNGLWASVGVTYKGIGRNSDGAECRLGYNNKSWSLFRFNSRYLVCHNNKETVISAARSPRIGVYLDYPSGSLSFYSISDTMIHLYTFKTTFTEPLYPGFEVGLGSSVTICYLGTSD</sequence>
<keyword evidence="1" id="KW-0399">Innate immunity</keyword>
<dbReference type="PANTHER" id="PTHR25465">
    <property type="entry name" value="B-BOX DOMAIN CONTAINING"/>
    <property type="match status" value="1"/>
</dbReference>
<dbReference type="Pfam" id="PF15227">
    <property type="entry name" value="zf-C3HC4_4"/>
    <property type="match status" value="1"/>
</dbReference>
<dbReference type="SMART" id="SM00449">
    <property type="entry name" value="SPRY"/>
    <property type="match status" value="1"/>
</dbReference>
<dbReference type="InterPro" id="IPR001870">
    <property type="entry name" value="B30.2/SPRY"/>
</dbReference>
<dbReference type="PANTHER" id="PTHR25465:SF14">
    <property type="entry name" value="E3 UBIQUITIN-PROTEIN LIGASE TRIM65"/>
    <property type="match status" value="1"/>
</dbReference>
<evidence type="ECO:0000256" key="3">
    <source>
        <dbReference type="ARBA" id="ARBA00022771"/>
    </source>
</evidence>
<dbReference type="InterPro" id="IPR006574">
    <property type="entry name" value="PRY"/>
</dbReference>
<keyword evidence="4" id="KW-0862">Zinc</keyword>
<evidence type="ECO:0000259" key="9">
    <source>
        <dbReference type="PROSITE" id="PS50188"/>
    </source>
</evidence>
<dbReference type="SMART" id="SM00184">
    <property type="entry name" value="RING"/>
    <property type="match status" value="1"/>
</dbReference>
<dbReference type="InterPro" id="IPR003879">
    <property type="entry name" value="Butyrophylin_SPRY"/>
</dbReference>
<dbReference type="Ensembl" id="ENSECRT00000034695.1">
    <property type="protein sequence ID" value="ENSECRP00000033961.1"/>
    <property type="gene ID" value="ENSECRG00000022956.1"/>
</dbReference>
<dbReference type="InterPro" id="IPR043136">
    <property type="entry name" value="B30.2/SPRY_sf"/>
</dbReference>
<dbReference type="PROSITE" id="PS50188">
    <property type="entry name" value="B302_SPRY"/>
    <property type="match status" value="1"/>
</dbReference>
<dbReference type="InterPro" id="IPR001841">
    <property type="entry name" value="Znf_RING"/>
</dbReference>
<dbReference type="GO" id="GO:0008270">
    <property type="term" value="F:zinc ion binding"/>
    <property type="evidence" value="ECO:0007669"/>
    <property type="project" value="UniProtKB-KW"/>
</dbReference>
<dbReference type="InterPro" id="IPR003877">
    <property type="entry name" value="SPRY_dom"/>
</dbReference>
<dbReference type="PROSITE" id="PS00518">
    <property type="entry name" value="ZF_RING_1"/>
    <property type="match status" value="1"/>
</dbReference>
<dbReference type="Gene3D" id="4.10.830.40">
    <property type="match status" value="1"/>
</dbReference>
<evidence type="ECO:0000256" key="5">
    <source>
        <dbReference type="ARBA" id="ARBA00022859"/>
    </source>
</evidence>
<dbReference type="CDD" id="cd16040">
    <property type="entry name" value="SPRY_PRY_SNTX"/>
    <property type="match status" value="1"/>
</dbReference>
<dbReference type="SUPFAM" id="SSF49899">
    <property type="entry name" value="Concanavalin A-like lectins/glucanases"/>
    <property type="match status" value="1"/>
</dbReference>
<keyword evidence="3 6" id="KW-0863">Zinc-finger</keyword>
<keyword evidence="2" id="KW-0479">Metal-binding</keyword>
<evidence type="ECO:0000256" key="1">
    <source>
        <dbReference type="ARBA" id="ARBA00022588"/>
    </source>
</evidence>
<reference evidence="10" key="1">
    <citation type="submission" date="2021-06" db="EMBL/GenBank/DDBJ databases">
        <authorList>
            <consortium name="Wellcome Sanger Institute Data Sharing"/>
        </authorList>
    </citation>
    <scope>NUCLEOTIDE SEQUENCE [LARGE SCALE GENOMIC DNA]</scope>
</reference>
<dbReference type="Pfam" id="PF25600">
    <property type="entry name" value="TRIM_CC"/>
    <property type="match status" value="1"/>
</dbReference>
<dbReference type="Gene3D" id="2.60.120.920">
    <property type="match status" value="1"/>
</dbReference>
<reference evidence="10" key="3">
    <citation type="submission" date="2025-09" db="UniProtKB">
        <authorList>
            <consortium name="Ensembl"/>
        </authorList>
    </citation>
    <scope>IDENTIFICATION</scope>
</reference>
<dbReference type="InterPro" id="IPR017907">
    <property type="entry name" value="Znf_RING_CS"/>
</dbReference>
<dbReference type="Gene3D" id="3.30.40.10">
    <property type="entry name" value="Zinc/RING finger domain, C3HC4 (zinc finger)"/>
    <property type="match status" value="1"/>
</dbReference>
<feature type="domain" description="RING-type" evidence="8">
    <location>
        <begin position="10"/>
        <end position="50"/>
    </location>
</feature>
<evidence type="ECO:0000313" key="11">
    <source>
        <dbReference type="Proteomes" id="UP000694620"/>
    </source>
</evidence>
<evidence type="ECO:0000313" key="10">
    <source>
        <dbReference type="Ensembl" id="ENSECRP00000033961.1"/>
    </source>
</evidence>
<dbReference type="SUPFAM" id="SSF57850">
    <property type="entry name" value="RING/U-box"/>
    <property type="match status" value="1"/>
</dbReference>
<dbReference type="SMART" id="SM00589">
    <property type="entry name" value="PRY"/>
    <property type="match status" value="1"/>
</dbReference>
<dbReference type="InterPro" id="IPR058030">
    <property type="entry name" value="TRIM8/14/16/25/29/45/65_CC"/>
</dbReference>
<evidence type="ECO:0000259" key="8">
    <source>
        <dbReference type="PROSITE" id="PS50089"/>
    </source>
</evidence>
<feature type="coiled-coil region" evidence="7">
    <location>
        <begin position="191"/>
        <end position="225"/>
    </location>
</feature>
<keyword evidence="5" id="KW-0391">Immunity</keyword>
<organism evidence="10 11">
    <name type="scientific">Erpetoichthys calabaricus</name>
    <name type="common">Rope fish</name>
    <name type="synonym">Calamoichthys calabaricus</name>
    <dbReference type="NCBI Taxonomy" id="27687"/>
    <lineage>
        <taxon>Eukaryota</taxon>
        <taxon>Metazoa</taxon>
        <taxon>Chordata</taxon>
        <taxon>Craniata</taxon>
        <taxon>Vertebrata</taxon>
        <taxon>Euteleostomi</taxon>
        <taxon>Actinopterygii</taxon>
        <taxon>Polypteriformes</taxon>
        <taxon>Polypteridae</taxon>
        <taxon>Erpetoichthys</taxon>
    </lineage>
</organism>
<dbReference type="AlphaFoldDB" id="A0A8C4TN01"/>
<dbReference type="InterPro" id="IPR013320">
    <property type="entry name" value="ConA-like_dom_sf"/>
</dbReference>
<dbReference type="InterPro" id="IPR051051">
    <property type="entry name" value="E3_ubiq-ligase_TRIM/RNF"/>
</dbReference>
<accession>A0A8C4TN01</accession>
<evidence type="ECO:0000256" key="6">
    <source>
        <dbReference type="PROSITE-ProRule" id="PRU00175"/>
    </source>
</evidence>
<dbReference type="Proteomes" id="UP000694620">
    <property type="component" value="Chromosome 7"/>
</dbReference>
<proteinExistence type="predicted"/>
<evidence type="ECO:0000256" key="4">
    <source>
        <dbReference type="ARBA" id="ARBA00022833"/>
    </source>
</evidence>
<keyword evidence="11" id="KW-1185">Reference proteome</keyword>
<protein>
    <submittedName>
        <fullName evidence="10">Uncharacterized protein</fullName>
    </submittedName>
</protein>
<dbReference type="Pfam" id="PF13765">
    <property type="entry name" value="PRY"/>
    <property type="match status" value="1"/>
</dbReference>
<keyword evidence="7" id="KW-0175">Coiled coil</keyword>